<proteinExistence type="predicted"/>
<protein>
    <submittedName>
        <fullName evidence="1">Uncharacterized protein</fullName>
    </submittedName>
</protein>
<keyword evidence="2" id="KW-1185">Reference proteome</keyword>
<organism evidence="1 2">
    <name type="scientific">Engystomops pustulosus</name>
    <name type="common">Tungara frog</name>
    <name type="synonym">Physalaemus pustulosus</name>
    <dbReference type="NCBI Taxonomy" id="76066"/>
    <lineage>
        <taxon>Eukaryota</taxon>
        <taxon>Metazoa</taxon>
        <taxon>Chordata</taxon>
        <taxon>Craniata</taxon>
        <taxon>Vertebrata</taxon>
        <taxon>Euteleostomi</taxon>
        <taxon>Amphibia</taxon>
        <taxon>Batrachia</taxon>
        <taxon>Anura</taxon>
        <taxon>Neobatrachia</taxon>
        <taxon>Hyloidea</taxon>
        <taxon>Leptodactylidae</taxon>
        <taxon>Leiuperinae</taxon>
        <taxon>Engystomops</taxon>
    </lineage>
</organism>
<reference evidence="1" key="1">
    <citation type="thesis" date="2020" institute="ProQuest LLC" country="789 East Eisenhower Parkway, Ann Arbor, MI, USA">
        <title>Comparative Genomics and Chromosome Evolution.</title>
        <authorList>
            <person name="Mudd A.B."/>
        </authorList>
    </citation>
    <scope>NUCLEOTIDE SEQUENCE</scope>
    <source>
        <strain evidence="1">237g6f4</strain>
        <tissue evidence="1">Blood</tissue>
    </source>
</reference>
<dbReference type="Proteomes" id="UP000824782">
    <property type="component" value="Unassembled WGS sequence"/>
</dbReference>
<name>A0AAV6YGN5_ENGPU</name>
<gene>
    <name evidence="1" type="ORF">GDO81_025870</name>
</gene>
<dbReference type="EMBL" id="WNYA01039645">
    <property type="protein sequence ID" value="KAG8536679.1"/>
    <property type="molecule type" value="Genomic_DNA"/>
</dbReference>
<evidence type="ECO:0000313" key="2">
    <source>
        <dbReference type="Proteomes" id="UP000824782"/>
    </source>
</evidence>
<accession>A0AAV6YGN5</accession>
<dbReference type="AlphaFoldDB" id="A0AAV6YGN5"/>
<evidence type="ECO:0000313" key="1">
    <source>
        <dbReference type="EMBL" id="KAG8536679.1"/>
    </source>
</evidence>
<comment type="caution">
    <text evidence="1">The sequence shown here is derived from an EMBL/GenBank/DDBJ whole genome shotgun (WGS) entry which is preliminary data.</text>
</comment>
<sequence length="126" mass="13314">MEVGSCTKAPFASAIKGTDAHGRSALERYASSLPFLSPNSKTEASEAKRRLLVRSLARARCSRCTCAQALLLSPLGFSIYLFSASCSVDVSPLSLSPMTLLCPATPEMIAPLVEDLYESHSSNGSG</sequence>